<name>A0A4P9WF64_9FUNG</name>
<keyword evidence="3" id="KW-1185">Reference proteome</keyword>
<proteinExistence type="predicted"/>
<feature type="region of interest" description="Disordered" evidence="1">
    <location>
        <begin position="149"/>
        <end position="203"/>
    </location>
</feature>
<gene>
    <name evidence="2" type="ORF">BDK51DRAFT_48021</name>
</gene>
<reference evidence="3" key="1">
    <citation type="journal article" date="2018" name="Nat. Microbiol.">
        <title>Leveraging single-cell genomics to expand the fungal tree of life.</title>
        <authorList>
            <person name="Ahrendt S.R."/>
            <person name="Quandt C.A."/>
            <person name="Ciobanu D."/>
            <person name="Clum A."/>
            <person name="Salamov A."/>
            <person name="Andreopoulos B."/>
            <person name="Cheng J.F."/>
            <person name="Woyke T."/>
            <person name="Pelin A."/>
            <person name="Henrissat B."/>
            <person name="Reynolds N.K."/>
            <person name="Benny G.L."/>
            <person name="Smith M.E."/>
            <person name="James T.Y."/>
            <person name="Grigoriev I.V."/>
        </authorList>
    </citation>
    <scope>NUCLEOTIDE SEQUENCE [LARGE SCALE GENOMIC DNA]</scope>
</reference>
<feature type="compositionally biased region" description="Basic residues" evidence="1">
    <location>
        <begin position="262"/>
        <end position="273"/>
    </location>
</feature>
<evidence type="ECO:0000313" key="3">
    <source>
        <dbReference type="Proteomes" id="UP000269721"/>
    </source>
</evidence>
<sequence>MVLQLTTIDLQTIVMQAPLLHLPLTPTFTPLTTPKVDPMKLGRTVENLETHLSMNLKFLNATTNFHTIDPGEAAQICYITTKSRGLPTDVSIQILIKRSQGSTAIGSVVDDARKQYPKLTKQSVQPNQRKPIEQSPIIPTDVISPSMINKSIGSTSIDSPAQGRSATIHQPHSRKRGPKPDALPLVPTVSLPKALNPPDERYGSARFSRPVGLQVAILTLLPSTTIGVGSKVMQSPPPSPYAKTDPSLPAPPGSHDHEHHQQTKHPINHHQRKQLQVTSGRPSNINLELNDSSTAAHTSPRSPARRPGTHPACSTSTW</sequence>
<organism evidence="2 3">
    <name type="scientific">Blyttiomyces helicus</name>
    <dbReference type="NCBI Taxonomy" id="388810"/>
    <lineage>
        <taxon>Eukaryota</taxon>
        <taxon>Fungi</taxon>
        <taxon>Fungi incertae sedis</taxon>
        <taxon>Chytridiomycota</taxon>
        <taxon>Chytridiomycota incertae sedis</taxon>
        <taxon>Chytridiomycetes</taxon>
        <taxon>Chytridiomycetes incertae sedis</taxon>
        <taxon>Blyttiomyces</taxon>
    </lineage>
</organism>
<feature type="compositionally biased region" description="Polar residues" evidence="1">
    <location>
        <begin position="149"/>
        <end position="170"/>
    </location>
</feature>
<protein>
    <submittedName>
        <fullName evidence="2">Uncharacterized protein</fullName>
    </submittedName>
</protein>
<evidence type="ECO:0000313" key="2">
    <source>
        <dbReference type="EMBL" id="RKO91379.1"/>
    </source>
</evidence>
<dbReference type="AlphaFoldDB" id="A0A4P9WF64"/>
<accession>A0A4P9WF64</accession>
<feature type="compositionally biased region" description="Polar residues" evidence="1">
    <location>
        <begin position="274"/>
        <end position="301"/>
    </location>
</feature>
<dbReference type="EMBL" id="KZ995094">
    <property type="protein sequence ID" value="RKO91379.1"/>
    <property type="molecule type" value="Genomic_DNA"/>
</dbReference>
<evidence type="ECO:0000256" key="1">
    <source>
        <dbReference type="SAM" id="MobiDB-lite"/>
    </source>
</evidence>
<feature type="region of interest" description="Disordered" evidence="1">
    <location>
        <begin position="229"/>
        <end position="318"/>
    </location>
</feature>
<dbReference type="Proteomes" id="UP000269721">
    <property type="component" value="Unassembled WGS sequence"/>
</dbReference>